<dbReference type="EMBL" id="LHQV01000016">
    <property type="protein sequence ID" value="OQJ98117.1"/>
    <property type="molecule type" value="Genomic_DNA"/>
</dbReference>
<dbReference type="Proteomes" id="UP000191946">
    <property type="component" value="Unassembled WGS sequence"/>
</dbReference>
<gene>
    <name evidence="2" type="ORF">AKG60_16675</name>
    <name evidence="1" type="ORF">YA91_20700</name>
</gene>
<evidence type="ECO:0000313" key="2">
    <source>
        <dbReference type="EMBL" id="OQJ98117.1"/>
    </source>
</evidence>
<proteinExistence type="predicted"/>
<reference evidence="1" key="2">
    <citation type="submission" date="2017-09" db="EMBL/GenBank/DDBJ databases">
        <authorList>
            <person name="Ehlers B."/>
            <person name="Leendertz F.H."/>
        </authorList>
    </citation>
    <scope>NUCLEOTIDE SEQUENCE</scope>
    <source>
        <strain evidence="1">MAVP-26</strain>
    </source>
</reference>
<keyword evidence="3" id="KW-1185">Reference proteome</keyword>
<dbReference type="Pfam" id="PF08907">
    <property type="entry name" value="DUF1853"/>
    <property type="match status" value="1"/>
</dbReference>
<name>A0A249W7W6_VIBPH</name>
<dbReference type="EMBL" id="CP023248">
    <property type="protein sequence ID" value="ASZ52818.1"/>
    <property type="molecule type" value="Genomic_DNA"/>
</dbReference>
<organism evidence="1">
    <name type="scientific">Vibrio parahaemolyticus</name>
    <dbReference type="NCBI Taxonomy" id="670"/>
    <lineage>
        <taxon>Bacteria</taxon>
        <taxon>Pseudomonadati</taxon>
        <taxon>Pseudomonadota</taxon>
        <taxon>Gammaproteobacteria</taxon>
        <taxon>Vibrionales</taxon>
        <taxon>Vibrionaceae</taxon>
        <taxon>Vibrio</taxon>
    </lineage>
</organism>
<dbReference type="InterPro" id="IPR015003">
    <property type="entry name" value="DUF1853"/>
</dbReference>
<accession>A0A249W7W6</accession>
<dbReference type="RefSeq" id="WP_005496084.1">
    <property type="nucleotide sequence ID" value="NZ_CP023248.2"/>
</dbReference>
<protein>
    <submittedName>
        <fullName evidence="1">DUF1853 domain-containing protein</fullName>
    </submittedName>
    <submittedName>
        <fullName evidence="2">Type II citrate synthase</fullName>
    </submittedName>
</protein>
<dbReference type="AlphaFoldDB" id="A0A249W7W6"/>
<reference evidence="2 3" key="1">
    <citation type="submission" date="2015-08" db="EMBL/GenBank/DDBJ databases">
        <title>Draft Genome Sequences of Vibrio parahaemolyticus Strains.</title>
        <authorList>
            <person name="Gonzalez-Escalona N."/>
            <person name="DePaola A."/>
        </authorList>
    </citation>
    <scope>NUCLEOTIDE SEQUENCE [LARGE SCALE GENOMIC DNA]</scope>
    <source>
        <strain evidence="2 3">CFSAN001621</strain>
    </source>
</reference>
<evidence type="ECO:0000313" key="3">
    <source>
        <dbReference type="Proteomes" id="UP000191946"/>
    </source>
</evidence>
<sequence>MNQLQRLYQWITSSPPLFQLLPPFATLEDLSIKPLDESEEYQGNPRLGFLYQHLCTAALANSEQYEIVAEEIQLNDSDGKTIGAIDLILKNRTLDQLEHWEVAIKFYLLHEGVWYGPNAHDQLHTKLDRMLSHQLKMSERPEFRQMLPLDQSPKERLLMQGRLYINPFSNEVPPKECLGFALNPSQISGYWCYQSQWSLINKPLYYLSKPNWAIGTDDFSQPIEKPMERFEHAQTADGQFWFIVPDNWPQNPNAHK</sequence>
<evidence type="ECO:0000313" key="1">
    <source>
        <dbReference type="EMBL" id="ASZ52818.1"/>
    </source>
</evidence>